<gene>
    <name evidence="1" type="ordered locus">Os10g0548750</name>
    <name evidence="1" type="ORF">OSNPB_100548750</name>
</gene>
<name>A0A0P0XX75_ORYSJ</name>
<evidence type="ECO:0000313" key="2">
    <source>
        <dbReference type="Proteomes" id="UP000059680"/>
    </source>
</evidence>
<reference evidence="1 2" key="3">
    <citation type="journal article" date="2013" name="Rice">
        <title>Improvement of the Oryza sativa Nipponbare reference genome using next generation sequence and optical map data.</title>
        <authorList>
            <person name="Kawahara Y."/>
            <person name="de la Bastide M."/>
            <person name="Hamilton J.P."/>
            <person name="Kanamori H."/>
            <person name="McCombie W.R."/>
            <person name="Ouyang S."/>
            <person name="Schwartz D.C."/>
            <person name="Tanaka T."/>
            <person name="Wu J."/>
            <person name="Zhou S."/>
            <person name="Childs K.L."/>
            <person name="Davidson R.M."/>
            <person name="Lin H."/>
            <person name="Quesada-Ocampo L."/>
            <person name="Vaillancourt B."/>
            <person name="Sakai H."/>
            <person name="Lee S.S."/>
            <person name="Kim J."/>
            <person name="Numa H."/>
            <person name="Itoh T."/>
            <person name="Buell C.R."/>
            <person name="Matsumoto T."/>
        </authorList>
    </citation>
    <scope>NUCLEOTIDE SEQUENCE [LARGE SCALE GENOMIC DNA]</scope>
    <source>
        <strain evidence="2">cv. Nipponbare</strain>
    </source>
</reference>
<dbReference type="AlphaFoldDB" id="A0A0P0XX75"/>
<keyword evidence="2" id="KW-1185">Reference proteome</keyword>
<sequence>MSNGFWFYWQRSRLYKGFDHAPHMIHTIRALPSAKLCTLQAKKHQLLSLHKRPVSSRSVNKQLQLTLIKCNLHLPCNA</sequence>
<reference evidence="1 2" key="2">
    <citation type="journal article" date="2013" name="Plant Cell Physiol.">
        <title>Rice Annotation Project Database (RAP-DB): an integrative and interactive database for rice genomics.</title>
        <authorList>
            <person name="Sakai H."/>
            <person name="Lee S.S."/>
            <person name="Tanaka T."/>
            <person name="Numa H."/>
            <person name="Kim J."/>
            <person name="Kawahara Y."/>
            <person name="Wakimoto H."/>
            <person name="Yang C.C."/>
            <person name="Iwamoto M."/>
            <person name="Abe T."/>
            <person name="Yamada Y."/>
            <person name="Muto A."/>
            <person name="Inokuchi H."/>
            <person name="Ikemura T."/>
            <person name="Matsumoto T."/>
            <person name="Sasaki T."/>
            <person name="Itoh T."/>
        </authorList>
    </citation>
    <scope>NUCLEOTIDE SEQUENCE [LARGE SCALE GENOMIC DNA]</scope>
    <source>
        <strain evidence="2">cv. Nipponbare</strain>
    </source>
</reference>
<dbReference type="InParanoid" id="A0A0P0XX75"/>
<dbReference type="EMBL" id="AP014966">
    <property type="protein sequence ID" value="BAT11932.1"/>
    <property type="molecule type" value="Genomic_DNA"/>
</dbReference>
<proteinExistence type="predicted"/>
<dbReference type="Gramene" id="Os10t0548750-00">
    <property type="protein sequence ID" value="Os10t0548750-00"/>
    <property type="gene ID" value="Os10g0548750"/>
</dbReference>
<reference evidence="2" key="1">
    <citation type="journal article" date="2005" name="Nature">
        <title>The map-based sequence of the rice genome.</title>
        <authorList>
            <consortium name="International rice genome sequencing project (IRGSP)"/>
            <person name="Matsumoto T."/>
            <person name="Wu J."/>
            <person name="Kanamori H."/>
            <person name="Katayose Y."/>
            <person name="Fujisawa M."/>
            <person name="Namiki N."/>
            <person name="Mizuno H."/>
            <person name="Yamamoto K."/>
            <person name="Antonio B.A."/>
            <person name="Baba T."/>
            <person name="Sakata K."/>
            <person name="Nagamura Y."/>
            <person name="Aoki H."/>
            <person name="Arikawa K."/>
            <person name="Arita K."/>
            <person name="Bito T."/>
            <person name="Chiden Y."/>
            <person name="Fujitsuka N."/>
            <person name="Fukunaka R."/>
            <person name="Hamada M."/>
            <person name="Harada C."/>
            <person name="Hayashi A."/>
            <person name="Hijishita S."/>
            <person name="Honda M."/>
            <person name="Hosokawa S."/>
            <person name="Ichikawa Y."/>
            <person name="Idonuma A."/>
            <person name="Iijima M."/>
            <person name="Ikeda M."/>
            <person name="Ikeno M."/>
            <person name="Ito K."/>
            <person name="Ito S."/>
            <person name="Ito T."/>
            <person name="Ito Y."/>
            <person name="Ito Y."/>
            <person name="Iwabuchi A."/>
            <person name="Kamiya K."/>
            <person name="Karasawa W."/>
            <person name="Kurita K."/>
            <person name="Katagiri S."/>
            <person name="Kikuta A."/>
            <person name="Kobayashi H."/>
            <person name="Kobayashi N."/>
            <person name="Machita K."/>
            <person name="Maehara T."/>
            <person name="Masukawa M."/>
            <person name="Mizubayashi T."/>
            <person name="Mukai Y."/>
            <person name="Nagasaki H."/>
            <person name="Nagata Y."/>
            <person name="Naito S."/>
            <person name="Nakashima M."/>
            <person name="Nakama Y."/>
            <person name="Nakamichi Y."/>
            <person name="Nakamura M."/>
            <person name="Meguro A."/>
            <person name="Negishi M."/>
            <person name="Ohta I."/>
            <person name="Ohta T."/>
            <person name="Okamoto M."/>
            <person name="Ono N."/>
            <person name="Saji S."/>
            <person name="Sakaguchi M."/>
            <person name="Sakai K."/>
            <person name="Shibata M."/>
            <person name="Shimokawa T."/>
            <person name="Song J."/>
            <person name="Takazaki Y."/>
            <person name="Terasawa K."/>
            <person name="Tsugane M."/>
            <person name="Tsuji K."/>
            <person name="Ueda S."/>
            <person name="Waki K."/>
            <person name="Yamagata H."/>
            <person name="Yamamoto M."/>
            <person name="Yamamoto S."/>
            <person name="Yamane H."/>
            <person name="Yoshiki S."/>
            <person name="Yoshihara R."/>
            <person name="Yukawa K."/>
            <person name="Zhong H."/>
            <person name="Yano M."/>
            <person name="Yuan Q."/>
            <person name="Ouyang S."/>
            <person name="Liu J."/>
            <person name="Jones K.M."/>
            <person name="Gansberger K."/>
            <person name="Moffat K."/>
            <person name="Hill J."/>
            <person name="Bera J."/>
            <person name="Fadrosh D."/>
            <person name="Jin S."/>
            <person name="Johri S."/>
            <person name="Kim M."/>
            <person name="Overton L."/>
            <person name="Reardon M."/>
            <person name="Tsitrin T."/>
            <person name="Vuong H."/>
            <person name="Weaver B."/>
            <person name="Ciecko A."/>
            <person name="Tallon L."/>
            <person name="Jackson J."/>
            <person name="Pai G."/>
            <person name="Aken S.V."/>
            <person name="Utterback T."/>
            <person name="Reidmuller S."/>
            <person name="Feldblyum T."/>
            <person name="Hsiao J."/>
            <person name="Zismann V."/>
            <person name="Iobst S."/>
            <person name="de Vazeille A.R."/>
            <person name="Buell C.R."/>
            <person name="Ying K."/>
            <person name="Li Y."/>
            <person name="Lu T."/>
            <person name="Huang Y."/>
            <person name="Zhao Q."/>
            <person name="Feng Q."/>
            <person name="Zhang L."/>
            <person name="Zhu J."/>
            <person name="Weng Q."/>
            <person name="Mu J."/>
            <person name="Lu Y."/>
            <person name="Fan D."/>
            <person name="Liu Y."/>
            <person name="Guan J."/>
            <person name="Zhang Y."/>
            <person name="Yu S."/>
            <person name="Liu X."/>
            <person name="Zhang Y."/>
            <person name="Hong G."/>
            <person name="Han B."/>
            <person name="Choisne N."/>
            <person name="Demange N."/>
            <person name="Orjeda G."/>
            <person name="Samain S."/>
            <person name="Cattolico L."/>
            <person name="Pelletier E."/>
            <person name="Couloux A."/>
            <person name="Segurens B."/>
            <person name="Wincker P."/>
            <person name="D'Hont A."/>
            <person name="Scarpelli C."/>
            <person name="Weissenbach J."/>
            <person name="Salanoubat M."/>
            <person name="Quetier F."/>
            <person name="Yu Y."/>
            <person name="Kim H.R."/>
            <person name="Rambo T."/>
            <person name="Currie J."/>
            <person name="Collura K."/>
            <person name="Luo M."/>
            <person name="Yang T."/>
            <person name="Ammiraju J.S.S."/>
            <person name="Engler F."/>
            <person name="Soderlund C."/>
            <person name="Wing R.A."/>
            <person name="Palmer L.E."/>
            <person name="de la Bastide M."/>
            <person name="Spiegel L."/>
            <person name="Nascimento L."/>
            <person name="Zutavern T."/>
            <person name="O'Shaughnessy A."/>
            <person name="Dike S."/>
            <person name="Dedhia N."/>
            <person name="Preston R."/>
            <person name="Balija V."/>
            <person name="McCombie W.R."/>
            <person name="Chow T."/>
            <person name="Chen H."/>
            <person name="Chung M."/>
            <person name="Chen C."/>
            <person name="Shaw J."/>
            <person name="Wu H."/>
            <person name="Hsiao K."/>
            <person name="Chao Y."/>
            <person name="Chu M."/>
            <person name="Cheng C."/>
            <person name="Hour A."/>
            <person name="Lee P."/>
            <person name="Lin S."/>
            <person name="Lin Y."/>
            <person name="Liou J."/>
            <person name="Liu S."/>
            <person name="Hsing Y."/>
            <person name="Raghuvanshi S."/>
            <person name="Mohanty A."/>
            <person name="Bharti A.K."/>
            <person name="Gaur A."/>
            <person name="Gupta V."/>
            <person name="Kumar D."/>
            <person name="Ravi V."/>
            <person name="Vij S."/>
            <person name="Kapur A."/>
            <person name="Khurana P."/>
            <person name="Khurana P."/>
            <person name="Khurana J.P."/>
            <person name="Tyagi A.K."/>
            <person name="Gaikwad K."/>
            <person name="Singh A."/>
            <person name="Dalal V."/>
            <person name="Srivastava S."/>
            <person name="Dixit A."/>
            <person name="Pal A.K."/>
            <person name="Ghazi I.A."/>
            <person name="Yadav M."/>
            <person name="Pandit A."/>
            <person name="Bhargava A."/>
            <person name="Sureshbabu K."/>
            <person name="Batra K."/>
            <person name="Sharma T.R."/>
            <person name="Mohapatra T."/>
            <person name="Singh N.K."/>
            <person name="Messing J."/>
            <person name="Nelson A.B."/>
            <person name="Fuks G."/>
            <person name="Kavchok S."/>
            <person name="Keizer G."/>
            <person name="Linton E."/>
            <person name="Llaca V."/>
            <person name="Song R."/>
            <person name="Tanyolac B."/>
            <person name="Young S."/>
            <person name="Ho-Il K."/>
            <person name="Hahn J.H."/>
            <person name="Sangsakoo G."/>
            <person name="Vanavichit A."/>
            <person name="de Mattos Luiz.A.T."/>
            <person name="Zimmer P.D."/>
            <person name="Malone G."/>
            <person name="Dellagostin O."/>
            <person name="de Oliveira A.C."/>
            <person name="Bevan M."/>
            <person name="Bancroft I."/>
            <person name="Minx P."/>
            <person name="Cordum H."/>
            <person name="Wilson R."/>
            <person name="Cheng Z."/>
            <person name="Jin W."/>
            <person name="Jiang J."/>
            <person name="Leong S.A."/>
            <person name="Iwama H."/>
            <person name="Gojobori T."/>
            <person name="Itoh T."/>
            <person name="Niimura Y."/>
            <person name="Fujii Y."/>
            <person name="Habara T."/>
            <person name="Sakai H."/>
            <person name="Sato Y."/>
            <person name="Wilson G."/>
            <person name="Kumar K."/>
            <person name="McCouch S."/>
            <person name="Juretic N."/>
            <person name="Hoen D."/>
            <person name="Wright S."/>
            <person name="Bruskiewich R."/>
            <person name="Bureau T."/>
            <person name="Miyao A."/>
            <person name="Hirochika H."/>
            <person name="Nishikawa T."/>
            <person name="Kadowaki K."/>
            <person name="Sugiura M."/>
            <person name="Burr B."/>
            <person name="Sasaki T."/>
        </authorList>
    </citation>
    <scope>NUCLEOTIDE SEQUENCE [LARGE SCALE GENOMIC DNA]</scope>
    <source>
        <strain evidence="2">cv. Nipponbare</strain>
    </source>
</reference>
<dbReference type="PaxDb" id="39947-A0A0P0XX75"/>
<organism evidence="1 2">
    <name type="scientific">Oryza sativa subsp. japonica</name>
    <name type="common">Rice</name>
    <dbReference type="NCBI Taxonomy" id="39947"/>
    <lineage>
        <taxon>Eukaryota</taxon>
        <taxon>Viridiplantae</taxon>
        <taxon>Streptophyta</taxon>
        <taxon>Embryophyta</taxon>
        <taxon>Tracheophyta</taxon>
        <taxon>Spermatophyta</taxon>
        <taxon>Magnoliopsida</taxon>
        <taxon>Liliopsida</taxon>
        <taxon>Poales</taxon>
        <taxon>Poaceae</taxon>
        <taxon>BOP clade</taxon>
        <taxon>Oryzoideae</taxon>
        <taxon>Oryzeae</taxon>
        <taxon>Oryzinae</taxon>
        <taxon>Oryza</taxon>
        <taxon>Oryza sativa</taxon>
    </lineage>
</organism>
<protein>
    <submittedName>
        <fullName evidence="1">Os10g0548750 protein</fullName>
    </submittedName>
</protein>
<dbReference type="Proteomes" id="UP000059680">
    <property type="component" value="Chromosome 10"/>
</dbReference>
<evidence type="ECO:0000313" key="1">
    <source>
        <dbReference type="EMBL" id="BAT11932.1"/>
    </source>
</evidence>
<accession>A0A0P0XX75</accession>